<sequence>MSTKDDQDNHADQLNPNNDSYWQSRGEDERPDDWEDRLEDDH</sequence>
<gene>
    <name evidence="2" type="ORF">GCM10022394_04590</name>
</gene>
<feature type="region of interest" description="Disordered" evidence="1">
    <location>
        <begin position="1"/>
        <end position="42"/>
    </location>
</feature>
<keyword evidence="3" id="KW-1185">Reference proteome</keyword>
<accession>A0ABP6V488</accession>
<feature type="compositionally biased region" description="Basic and acidic residues" evidence="1">
    <location>
        <begin position="1"/>
        <end position="11"/>
    </location>
</feature>
<comment type="caution">
    <text evidence="2">The sequence shown here is derived from an EMBL/GenBank/DDBJ whole genome shotgun (WGS) entry which is preliminary data.</text>
</comment>
<dbReference type="EMBL" id="BAABCX010000001">
    <property type="protein sequence ID" value="GAA3528497.1"/>
    <property type="molecule type" value="Genomic_DNA"/>
</dbReference>
<name>A0ABP6V488_9GAMM</name>
<feature type="compositionally biased region" description="Acidic residues" evidence="1">
    <location>
        <begin position="29"/>
        <end position="42"/>
    </location>
</feature>
<dbReference type="Proteomes" id="UP001500795">
    <property type="component" value="Unassembled WGS sequence"/>
</dbReference>
<evidence type="ECO:0000256" key="1">
    <source>
        <dbReference type="SAM" id="MobiDB-lite"/>
    </source>
</evidence>
<organism evidence="2 3">
    <name type="scientific">Zobellella aerophila</name>
    <dbReference type="NCBI Taxonomy" id="870480"/>
    <lineage>
        <taxon>Bacteria</taxon>
        <taxon>Pseudomonadati</taxon>
        <taxon>Pseudomonadota</taxon>
        <taxon>Gammaproteobacteria</taxon>
        <taxon>Aeromonadales</taxon>
        <taxon>Aeromonadaceae</taxon>
        <taxon>Zobellella</taxon>
    </lineage>
</organism>
<reference evidence="3" key="1">
    <citation type="journal article" date="2019" name="Int. J. Syst. Evol. Microbiol.">
        <title>The Global Catalogue of Microorganisms (GCM) 10K type strain sequencing project: providing services to taxonomists for standard genome sequencing and annotation.</title>
        <authorList>
            <consortium name="The Broad Institute Genomics Platform"/>
            <consortium name="The Broad Institute Genome Sequencing Center for Infectious Disease"/>
            <person name="Wu L."/>
            <person name="Ma J."/>
        </authorList>
    </citation>
    <scope>NUCLEOTIDE SEQUENCE [LARGE SCALE GENOMIC DNA]</scope>
    <source>
        <strain evidence="3">JCM 17110</strain>
    </source>
</reference>
<feature type="compositionally biased region" description="Polar residues" evidence="1">
    <location>
        <begin position="12"/>
        <end position="23"/>
    </location>
</feature>
<evidence type="ECO:0000313" key="3">
    <source>
        <dbReference type="Proteomes" id="UP001500795"/>
    </source>
</evidence>
<proteinExistence type="predicted"/>
<protein>
    <submittedName>
        <fullName evidence="2">Uncharacterized protein</fullName>
    </submittedName>
</protein>
<evidence type="ECO:0000313" key="2">
    <source>
        <dbReference type="EMBL" id="GAA3528497.1"/>
    </source>
</evidence>